<organism evidence="2 3">
    <name type="scientific">Fodinibius salsisoli</name>
    <dbReference type="NCBI Taxonomy" id="2820877"/>
    <lineage>
        <taxon>Bacteria</taxon>
        <taxon>Pseudomonadati</taxon>
        <taxon>Balneolota</taxon>
        <taxon>Balneolia</taxon>
        <taxon>Balneolales</taxon>
        <taxon>Balneolaceae</taxon>
        <taxon>Fodinibius</taxon>
    </lineage>
</organism>
<dbReference type="InterPro" id="IPR052345">
    <property type="entry name" value="Rad_response_metalloprotease"/>
</dbReference>
<accession>A0ABT3PLP7</accession>
<keyword evidence="3" id="KW-1185">Reference proteome</keyword>
<proteinExistence type="predicted"/>
<dbReference type="Proteomes" id="UP001207918">
    <property type="component" value="Unassembled WGS sequence"/>
</dbReference>
<dbReference type="Pfam" id="PF06114">
    <property type="entry name" value="Peptidase_M78"/>
    <property type="match status" value="1"/>
</dbReference>
<protein>
    <submittedName>
        <fullName evidence="2">ImmA/IrrE family metallo-endopeptidase</fullName>
    </submittedName>
</protein>
<dbReference type="PANTHER" id="PTHR43236:SF2">
    <property type="entry name" value="BLL0069 PROTEIN"/>
    <property type="match status" value="1"/>
</dbReference>
<dbReference type="InterPro" id="IPR010359">
    <property type="entry name" value="IrrE_HExxH"/>
</dbReference>
<evidence type="ECO:0000259" key="1">
    <source>
        <dbReference type="Pfam" id="PF06114"/>
    </source>
</evidence>
<sequence length="202" mass="23529">MIGFNKSHDWTPEFKRFTLAHELGHLSIPSHLEVLHKESRLVSNPGYYSDKEIEQEANIFAINFLAPANPFKDKLNKLSISYSALEELRTYYKISREATAIRMMKLTNNDCSFIVSNTNNEILYDQRSDFFFDNHWHNSIRGNQVNEQSQAYSYSCTNGCVTSQSRLKNWYPSVRDDYAIKEQTFDLGYQNRIGTFITVDPN</sequence>
<dbReference type="Gene3D" id="1.10.10.2910">
    <property type="match status" value="1"/>
</dbReference>
<gene>
    <name evidence="2" type="ORF">J6I44_08180</name>
</gene>
<dbReference type="EMBL" id="JAGGJA010000005">
    <property type="protein sequence ID" value="MCW9706832.1"/>
    <property type="molecule type" value="Genomic_DNA"/>
</dbReference>
<feature type="domain" description="IrrE N-terminal-like" evidence="1">
    <location>
        <begin position="11"/>
        <end position="103"/>
    </location>
</feature>
<evidence type="ECO:0000313" key="2">
    <source>
        <dbReference type="EMBL" id="MCW9706832.1"/>
    </source>
</evidence>
<name>A0ABT3PLP7_9BACT</name>
<dbReference type="PANTHER" id="PTHR43236">
    <property type="entry name" value="ANTITOXIN HIGA1"/>
    <property type="match status" value="1"/>
</dbReference>
<dbReference type="RefSeq" id="WP_265765571.1">
    <property type="nucleotide sequence ID" value="NZ_JAGGJA010000005.1"/>
</dbReference>
<reference evidence="2 3" key="1">
    <citation type="submission" date="2021-03" db="EMBL/GenBank/DDBJ databases">
        <title>Aliifodinibius sp. nov., a new bacterium isolated from saline soil.</title>
        <authorList>
            <person name="Galisteo C."/>
            <person name="De La Haba R."/>
            <person name="Sanchez-Porro C."/>
            <person name="Ventosa A."/>
        </authorList>
    </citation>
    <scope>NUCLEOTIDE SEQUENCE [LARGE SCALE GENOMIC DNA]</scope>
    <source>
        <strain evidence="2 3">1BSP15-2V2</strain>
    </source>
</reference>
<comment type="caution">
    <text evidence="2">The sequence shown here is derived from an EMBL/GenBank/DDBJ whole genome shotgun (WGS) entry which is preliminary data.</text>
</comment>
<evidence type="ECO:0000313" key="3">
    <source>
        <dbReference type="Proteomes" id="UP001207918"/>
    </source>
</evidence>